<keyword evidence="1" id="KW-1133">Transmembrane helix</keyword>
<evidence type="ECO:0000313" key="3">
    <source>
        <dbReference type="Proteomes" id="UP000177871"/>
    </source>
</evidence>
<comment type="caution">
    <text evidence="2">The sequence shown here is derived from an EMBL/GenBank/DDBJ whole genome shotgun (WGS) entry which is preliminary data.</text>
</comment>
<evidence type="ECO:0000313" key="2">
    <source>
        <dbReference type="EMBL" id="OGG19424.1"/>
    </source>
</evidence>
<reference evidence="2 3" key="1">
    <citation type="journal article" date="2016" name="Nat. Commun.">
        <title>Thousands of microbial genomes shed light on interconnected biogeochemical processes in an aquifer system.</title>
        <authorList>
            <person name="Anantharaman K."/>
            <person name="Brown C.T."/>
            <person name="Hug L.A."/>
            <person name="Sharon I."/>
            <person name="Castelle C.J."/>
            <person name="Probst A.J."/>
            <person name="Thomas B.C."/>
            <person name="Singh A."/>
            <person name="Wilkins M.J."/>
            <person name="Karaoz U."/>
            <person name="Brodie E.L."/>
            <person name="Williams K.H."/>
            <person name="Hubbard S.S."/>
            <person name="Banfield J.F."/>
        </authorList>
    </citation>
    <scope>NUCLEOTIDE SEQUENCE [LARGE SCALE GENOMIC DNA]</scope>
</reference>
<dbReference type="STRING" id="1798381.A2721_02760"/>
<dbReference type="EMBL" id="MFJK01000007">
    <property type="protein sequence ID" value="OGG19424.1"/>
    <property type="molecule type" value="Genomic_DNA"/>
</dbReference>
<name>A0A1F6A4J3_9BACT</name>
<accession>A0A1F6A4J3</accession>
<sequence length="283" mass="30206">MKKSLRIWLIGLIGLIWLAGSTSLFELRVVKADFSAIEVANSYKLADGEAKDGDIVSSTPEGLARAKVANDPHLYGVVTLTPMAAFRTGEPDEVPVSRNGVAMVNVTVLGGEIHKGDFITSSEIAGVGQKAASSGYVLGIALQDFPPSPSASEGQAPQTVSYQGKNYKVGQVRVGMRIEYADINSPKTFKRLFDALGGTFFSSVSDPNKFGMMVRYIAAGLAILAAILFAFLTFSRSIPRALEAIGRNPLARRSIYLSLLFSVLVMLVVIALGVIGAFVMLKI</sequence>
<dbReference type="Proteomes" id="UP000177871">
    <property type="component" value="Unassembled WGS sequence"/>
</dbReference>
<keyword evidence="1" id="KW-0472">Membrane</keyword>
<keyword evidence="1" id="KW-0812">Transmembrane</keyword>
<feature type="transmembrane region" description="Helical" evidence="1">
    <location>
        <begin position="255"/>
        <end position="281"/>
    </location>
</feature>
<feature type="transmembrane region" description="Helical" evidence="1">
    <location>
        <begin position="213"/>
        <end position="234"/>
    </location>
</feature>
<gene>
    <name evidence="2" type="ORF">A2721_02760</name>
</gene>
<organism evidence="2 3">
    <name type="scientific">Candidatus Gottesmanbacteria bacterium RIFCSPHIGHO2_01_FULL_47_48</name>
    <dbReference type="NCBI Taxonomy" id="1798381"/>
    <lineage>
        <taxon>Bacteria</taxon>
        <taxon>Candidatus Gottesmaniibacteriota</taxon>
    </lineage>
</organism>
<evidence type="ECO:0000256" key="1">
    <source>
        <dbReference type="SAM" id="Phobius"/>
    </source>
</evidence>
<proteinExistence type="predicted"/>
<dbReference type="AlphaFoldDB" id="A0A1F6A4J3"/>
<protein>
    <submittedName>
        <fullName evidence="2">Uncharacterized protein</fullName>
    </submittedName>
</protein>